<evidence type="ECO:0000313" key="1">
    <source>
        <dbReference type="EMBL" id="CAH1985799.1"/>
    </source>
</evidence>
<reference evidence="1" key="1">
    <citation type="submission" date="2022-03" db="EMBL/GenBank/DDBJ databases">
        <authorList>
            <person name="Sayadi A."/>
        </authorList>
    </citation>
    <scope>NUCLEOTIDE SEQUENCE</scope>
</reference>
<sequence length="114" mass="12701">MFGNRSKCAFNEHLHAAIGLLAEHNGLKEYLCPNHDHTGPAIIPSGGFNVSSETIKIGFSMNVRLYSAMRRLSADPAIFRVVLTTGCPKVLIYKIYCKHTQYMATMNELIATDR</sequence>
<proteinExistence type="predicted"/>
<accession>A0A9P0L3L9</accession>
<protein>
    <submittedName>
        <fullName evidence="1">Uncharacterized protein</fullName>
    </submittedName>
</protein>
<organism evidence="1 2">
    <name type="scientific">Acanthoscelides obtectus</name>
    <name type="common">Bean weevil</name>
    <name type="synonym">Bruchus obtectus</name>
    <dbReference type="NCBI Taxonomy" id="200917"/>
    <lineage>
        <taxon>Eukaryota</taxon>
        <taxon>Metazoa</taxon>
        <taxon>Ecdysozoa</taxon>
        <taxon>Arthropoda</taxon>
        <taxon>Hexapoda</taxon>
        <taxon>Insecta</taxon>
        <taxon>Pterygota</taxon>
        <taxon>Neoptera</taxon>
        <taxon>Endopterygota</taxon>
        <taxon>Coleoptera</taxon>
        <taxon>Polyphaga</taxon>
        <taxon>Cucujiformia</taxon>
        <taxon>Chrysomeloidea</taxon>
        <taxon>Chrysomelidae</taxon>
        <taxon>Bruchinae</taxon>
        <taxon>Bruchini</taxon>
        <taxon>Acanthoscelides</taxon>
    </lineage>
</organism>
<name>A0A9P0L3L9_ACAOB</name>
<keyword evidence="2" id="KW-1185">Reference proteome</keyword>
<evidence type="ECO:0000313" key="2">
    <source>
        <dbReference type="Proteomes" id="UP001152888"/>
    </source>
</evidence>
<dbReference type="EMBL" id="CAKOFQ010006986">
    <property type="protein sequence ID" value="CAH1985799.1"/>
    <property type="molecule type" value="Genomic_DNA"/>
</dbReference>
<dbReference type="AlphaFoldDB" id="A0A9P0L3L9"/>
<gene>
    <name evidence="1" type="ORF">ACAOBT_LOCUS16887</name>
</gene>
<dbReference type="Proteomes" id="UP001152888">
    <property type="component" value="Unassembled WGS sequence"/>
</dbReference>
<comment type="caution">
    <text evidence="1">The sequence shown here is derived from an EMBL/GenBank/DDBJ whole genome shotgun (WGS) entry which is preliminary data.</text>
</comment>